<proteinExistence type="predicted"/>
<reference evidence="1" key="1">
    <citation type="submission" date="2023-04" db="EMBL/GenBank/DDBJ databases">
        <authorList>
            <person name="Vijverberg K."/>
            <person name="Xiong W."/>
            <person name="Schranz E."/>
        </authorList>
    </citation>
    <scope>NUCLEOTIDE SEQUENCE</scope>
</reference>
<sequence>MSSSKDWLQEVQVYSSNLTTGERIISKCKIEYAWNPSKCSHCKVYVHKDINCGILIAKQMKKEEERSKIEKGKEGATVDLMQVLLASTKEVKEQNDGFVDVVKKTKGNNGFFFSKEATGEKNSFQVRGIKGISRKMKVQGFLLETASRGKKGIIRKLEILGLLLEFAIRGIMGIIRKIWNFVLIEVGRQEGECWKSNKVMGKNKDGGDVSEVKGFVGNNSMSRPDQEAKKSEAGVNFNGSRQGYIPKSGAAFKISSNFDLVNHSMMGHDAENFLSTNKFETLKNLEDENKFVFSKGGVDEDDLAYLDSVNQMDVIGSVPVFDTKMEAGANDI</sequence>
<dbReference type="AlphaFoldDB" id="A0AA36E361"/>
<gene>
    <name evidence="1" type="ORF">LSALG_LOCUS20981</name>
</gene>
<protein>
    <submittedName>
        <fullName evidence="1">Uncharacterized protein</fullName>
    </submittedName>
</protein>
<accession>A0AA36E361</accession>
<evidence type="ECO:0000313" key="2">
    <source>
        <dbReference type="Proteomes" id="UP001177003"/>
    </source>
</evidence>
<organism evidence="1 2">
    <name type="scientific">Lactuca saligna</name>
    <name type="common">Willowleaf lettuce</name>
    <dbReference type="NCBI Taxonomy" id="75948"/>
    <lineage>
        <taxon>Eukaryota</taxon>
        <taxon>Viridiplantae</taxon>
        <taxon>Streptophyta</taxon>
        <taxon>Embryophyta</taxon>
        <taxon>Tracheophyta</taxon>
        <taxon>Spermatophyta</taxon>
        <taxon>Magnoliopsida</taxon>
        <taxon>eudicotyledons</taxon>
        <taxon>Gunneridae</taxon>
        <taxon>Pentapetalae</taxon>
        <taxon>asterids</taxon>
        <taxon>campanulids</taxon>
        <taxon>Asterales</taxon>
        <taxon>Asteraceae</taxon>
        <taxon>Cichorioideae</taxon>
        <taxon>Cichorieae</taxon>
        <taxon>Lactucinae</taxon>
        <taxon>Lactuca</taxon>
    </lineage>
</organism>
<dbReference type="EMBL" id="OX465080">
    <property type="protein sequence ID" value="CAI9281276.1"/>
    <property type="molecule type" value="Genomic_DNA"/>
</dbReference>
<keyword evidence="2" id="KW-1185">Reference proteome</keyword>
<evidence type="ECO:0000313" key="1">
    <source>
        <dbReference type="EMBL" id="CAI9281276.1"/>
    </source>
</evidence>
<dbReference type="Proteomes" id="UP001177003">
    <property type="component" value="Chromosome 4"/>
</dbReference>
<name>A0AA36E361_LACSI</name>